<dbReference type="EMBL" id="JABYQT010000005">
    <property type="protein sequence ID" value="MBZ5487964.1"/>
    <property type="molecule type" value="Genomic_DNA"/>
</dbReference>
<proteinExistence type="predicted"/>
<protein>
    <submittedName>
        <fullName evidence="1">RnfABCDGE type electron transport complex subunit G</fullName>
    </submittedName>
</protein>
<sequence>MTPMSAMRQGALTLGIFALFTAGSVALTRAMTAERINDHREAYQQRQLLAVLPQAIGDVPVAELLDSTFALPDPALLGHRSPTTGWRVSHGTLQALVLPVTTRQGYSGEIDLLVGMQLEPDTQPRISGVRVTYHQETPGLGDKIEAQRSDWITHFNGLRLADLPPESWAVRKDGGQFDGFTGATITPRAVIKAVHDALVYAEHLPLVSHQQEPTP</sequence>
<reference evidence="1" key="1">
    <citation type="submission" date="2020-06" db="EMBL/GenBank/DDBJ databases">
        <title>Whole Genome Sequence of Halomonas aquamarina MB598.</title>
        <authorList>
            <person name="Pervaiz M."/>
            <person name="Fariq A."/>
            <person name="Yasmin A."/>
            <person name="Welch M."/>
        </authorList>
    </citation>
    <scope>NUCLEOTIDE SEQUENCE</scope>
    <source>
        <strain evidence="1">MB598</strain>
    </source>
</reference>
<organism evidence="1 2">
    <name type="scientific">Vreelandella aquamarina</name>
    <dbReference type="NCBI Taxonomy" id="77097"/>
    <lineage>
        <taxon>Bacteria</taxon>
        <taxon>Pseudomonadati</taxon>
        <taxon>Pseudomonadota</taxon>
        <taxon>Gammaproteobacteria</taxon>
        <taxon>Oceanospirillales</taxon>
        <taxon>Halomonadaceae</taxon>
        <taxon>Vreelandella</taxon>
    </lineage>
</organism>
<evidence type="ECO:0000313" key="2">
    <source>
        <dbReference type="Proteomes" id="UP001319846"/>
    </source>
</evidence>
<gene>
    <name evidence="1" type="ORF">HW452_10555</name>
</gene>
<evidence type="ECO:0000313" key="1">
    <source>
        <dbReference type="EMBL" id="MBZ5487964.1"/>
    </source>
</evidence>
<comment type="caution">
    <text evidence="1">The sequence shown here is derived from an EMBL/GenBank/DDBJ whole genome shotgun (WGS) entry which is preliminary data.</text>
</comment>
<keyword evidence="2" id="KW-1185">Reference proteome</keyword>
<name>A0ACC5VVL0_9GAMM</name>
<accession>A0ACC5VVL0</accession>
<dbReference type="Proteomes" id="UP001319846">
    <property type="component" value="Unassembled WGS sequence"/>
</dbReference>